<evidence type="ECO:0000313" key="2">
    <source>
        <dbReference type="EMBL" id="NYF41704.1"/>
    </source>
</evidence>
<feature type="compositionally biased region" description="Low complexity" evidence="1">
    <location>
        <begin position="27"/>
        <end position="46"/>
    </location>
</feature>
<name>A0A852V3A5_9ACTN</name>
<sequence length="290" mass="32738">MHQTHRQPQPTPRNRPTTNTHRRTTHHPPGTAHPPASVAKPAANADADADVETETETEKNTTREAEARRPERRPYKRRIARKTRPAPSHRRTGRDRTPPGAGNGRARRHPIPDGTRTGHRADRTRRRPRVAIRPAADPTGVGAGRTRPQAPGLTARRETIIGRGTSASRHEPVPAGRRRAARRQACHHGRDDHDRRDGEQAGPANLTAGMPIRAAAPREPRREPRRTLRSPHRRGRFSGTRHTIKADIRSYTAQKLNSVRYEIHRSAHVRDHCHWPPVPIGPTRSQQTWR</sequence>
<feature type="compositionally biased region" description="Basic residues" evidence="1">
    <location>
        <begin position="227"/>
        <end position="236"/>
    </location>
</feature>
<proteinExistence type="predicted"/>
<feature type="compositionally biased region" description="Basic residues" evidence="1">
    <location>
        <begin position="74"/>
        <end position="93"/>
    </location>
</feature>
<dbReference type="Proteomes" id="UP000576393">
    <property type="component" value="Unassembled WGS sequence"/>
</dbReference>
<feature type="compositionally biased region" description="Basic and acidic residues" evidence="1">
    <location>
        <begin position="216"/>
        <end position="226"/>
    </location>
</feature>
<dbReference type="EMBL" id="JACCCO010000002">
    <property type="protein sequence ID" value="NYF41704.1"/>
    <property type="molecule type" value="Genomic_DNA"/>
</dbReference>
<evidence type="ECO:0000256" key="1">
    <source>
        <dbReference type="SAM" id="MobiDB-lite"/>
    </source>
</evidence>
<keyword evidence="3" id="KW-1185">Reference proteome</keyword>
<feature type="region of interest" description="Disordered" evidence="1">
    <location>
        <begin position="1"/>
        <end position="241"/>
    </location>
</feature>
<dbReference type="AlphaFoldDB" id="A0A852V3A5"/>
<protein>
    <submittedName>
        <fullName evidence="2">Uncharacterized protein</fullName>
    </submittedName>
</protein>
<comment type="caution">
    <text evidence="2">The sequence shown here is derived from an EMBL/GenBank/DDBJ whole genome shotgun (WGS) entry which is preliminary data.</text>
</comment>
<feature type="compositionally biased region" description="Low complexity" evidence="1">
    <location>
        <begin position="1"/>
        <end position="19"/>
    </location>
</feature>
<gene>
    <name evidence="2" type="ORF">HDA43_003905</name>
</gene>
<evidence type="ECO:0000313" key="3">
    <source>
        <dbReference type="Proteomes" id="UP000576393"/>
    </source>
</evidence>
<accession>A0A852V3A5</accession>
<organism evidence="2 3">
    <name type="scientific">Streptosporangium sandarakinum</name>
    <dbReference type="NCBI Taxonomy" id="1260955"/>
    <lineage>
        <taxon>Bacteria</taxon>
        <taxon>Bacillati</taxon>
        <taxon>Actinomycetota</taxon>
        <taxon>Actinomycetes</taxon>
        <taxon>Streptosporangiales</taxon>
        <taxon>Streptosporangiaceae</taxon>
        <taxon>Streptosporangium</taxon>
    </lineage>
</organism>
<feature type="compositionally biased region" description="Basic residues" evidence="1">
    <location>
        <begin position="176"/>
        <end position="187"/>
    </location>
</feature>
<feature type="compositionally biased region" description="Basic and acidic residues" evidence="1">
    <location>
        <begin position="56"/>
        <end position="73"/>
    </location>
</feature>
<feature type="compositionally biased region" description="Basic and acidic residues" evidence="1">
    <location>
        <begin position="188"/>
        <end position="199"/>
    </location>
</feature>
<reference evidence="2 3" key="1">
    <citation type="submission" date="2020-07" db="EMBL/GenBank/DDBJ databases">
        <title>Sequencing the genomes of 1000 actinobacteria strains.</title>
        <authorList>
            <person name="Klenk H.-P."/>
        </authorList>
    </citation>
    <scope>NUCLEOTIDE SEQUENCE [LARGE SCALE GENOMIC DNA]</scope>
    <source>
        <strain evidence="2 3">DSM 45763</strain>
    </source>
</reference>